<dbReference type="EMBL" id="WEGH01000003">
    <property type="protein sequence ID" value="MQY07333.1"/>
    <property type="molecule type" value="Genomic_DNA"/>
</dbReference>
<reference evidence="1 2" key="1">
    <citation type="submission" date="2019-10" db="EMBL/GenBank/DDBJ databases">
        <title>Actinomadura rubteroloni sp. nov. and Actinomadura macrotermitis sp. nov., isolated from the gut of fungus growing-termite Macrotermes natalensis.</title>
        <authorList>
            <person name="Benndorf R."/>
            <person name="Martin K."/>
            <person name="Kuefner M."/>
            <person name="De Beer W."/>
            <person name="Kaster A.-K."/>
            <person name="Vollmers J."/>
            <person name="Poulsen M."/>
            <person name="Beemelmanns C."/>
        </authorList>
    </citation>
    <scope>NUCLEOTIDE SEQUENCE [LARGE SCALE GENOMIC DNA]</scope>
    <source>
        <strain evidence="1 2">RB68</strain>
    </source>
</reference>
<name>A0A7K0C1I9_9ACTN</name>
<dbReference type="Proteomes" id="UP000487268">
    <property type="component" value="Unassembled WGS sequence"/>
</dbReference>
<sequence length="34" mass="3659">MRDGKNPDGPKFALPPVGFQSLVAAIKRGEHDLP</sequence>
<accession>A0A7K0C1I9</accession>
<dbReference type="AlphaFoldDB" id="A0A7K0C1I9"/>
<gene>
    <name evidence="1" type="ORF">ACRB68_54330</name>
</gene>
<evidence type="ECO:0008006" key="3">
    <source>
        <dbReference type="Google" id="ProtNLM"/>
    </source>
</evidence>
<comment type="caution">
    <text evidence="1">The sequence shown here is derived from an EMBL/GenBank/DDBJ whole genome shotgun (WGS) entry which is preliminary data.</text>
</comment>
<evidence type="ECO:0000313" key="1">
    <source>
        <dbReference type="EMBL" id="MQY07333.1"/>
    </source>
</evidence>
<keyword evidence="2" id="KW-1185">Reference proteome</keyword>
<evidence type="ECO:0000313" key="2">
    <source>
        <dbReference type="Proteomes" id="UP000487268"/>
    </source>
</evidence>
<proteinExistence type="predicted"/>
<organism evidence="1 2">
    <name type="scientific">Actinomadura macrotermitis</name>
    <dbReference type="NCBI Taxonomy" id="2585200"/>
    <lineage>
        <taxon>Bacteria</taxon>
        <taxon>Bacillati</taxon>
        <taxon>Actinomycetota</taxon>
        <taxon>Actinomycetes</taxon>
        <taxon>Streptosporangiales</taxon>
        <taxon>Thermomonosporaceae</taxon>
        <taxon>Actinomadura</taxon>
    </lineage>
</organism>
<protein>
    <recommendedName>
        <fullName evidence="3">DUF397 domain-containing protein</fullName>
    </recommendedName>
</protein>